<dbReference type="RefSeq" id="WP_266347262.1">
    <property type="nucleotide sequence ID" value="NZ_JAPKNG010000001.1"/>
</dbReference>
<dbReference type="Proteomes" id="UP001241603">
    <property type="component" value="Unassembled WGS sequence"/>
</dbReference>
<accession>A0ABU0H200</accession>
<gene>
    <name evidence="1" type="ORF">QO014_000709</name>
</gene>
<dbReference type="SUPFAM" id="SSF52266">
    <property type="entry name" value="SGNH hydrolase"/>
    <property type="match status" value="1"/>
</dbReference>
<protein>
    <submittedName>
        <fullName evidence="1">Lysophospholipase L1-like esterase</fullName>
    </submittedName>
</protein>
<evidence type="ECO:0000313" key="2">
    <source>
        <dbReference type="Proteomes" id="UP001241603"/>
    </source>
</evidence>
<proteinExistence type="predicted"/>
<comment type="caution">
    <text evidence="1">The sequence shown here is derived from an EMBL/GenBank/DDBJ whole genome shotgun (WGS) entry which is preliminary data.</text>
</comment>
<dbReference type="InterPro" id="IPR036514">
    <property type="entry name" value="SGNH_hydro_sf"/>
</dbReference>
<name>A0ABU0H200_9HYPH</name>
<dbReference type="InterPro" id="IPR001087">
    <property type="entry name" value="GDSL"/>
</dbReference>
<reference evidence="1 2" key="1">
    <citation type="submission" date="2023-07" db="EMBL/GenBank/DDBJ databases">
        <title>Genomic Encyclopedia of Type Strains, Phase IV (KMG-IV): sequencing the most valuable type-strain genomes for metagenomic binning, comparative biology and taxonomic classification.</title>
        <authorList>
            <person name="Goeker M."/>
        </authorList>
    </citation>
    <scope>NUCLEOTIDE SEQUENCE [LARGE SCALE GENOMIC DNA]</scope>
    <source>
        <strain evidence="1 2">B6-8</strain>
    </source>
</reference>
<dbReference type="Gene3D" id="3.40.50.1110">
    <property type="entry name" value="SGNH hydrolase"/>
    <property type="match status" value="1"/>
</dbReference>
<dbReference type="EMBL" id="JAUSVO010000001">
    <property type="protein sequence ID" value="MDQ0436339.1"/>
    <property type="molecule type" value="Genomic_DNA"/>
</dbReference>
<keyword evidence="2" id="KW-1185">Reference proteome</keyword>
<evidence type="ECO:0000313" key="1">
    <source>
        <dbReference type="EMBL" id="MDQ0436339.1"/>
    </source>
</evidence>
<dbReference type="Pfam" id="PF00657">
    <property type="entry name" value="Lipase_GDSL"/>
    <property type="match status" value="1"/>
</dbReference>
<dbReference type="CDD" id="cd00229">
    <property type="entry name" value="SGNH_hydrolase"/>
    <property type="match status" value="1"/>
</dbReference>
<organism evidence="1 2">
    <name type="scientific">Kaistia dalseonensis</name>
    <dbReference type="NCBI Taxonomy" id="410840"/>
    <lineage>
        <taxon>Bacteria</taxon>
        <taxon>Pseudomonadati</taxon>
        <taxon>Pseudomonadota</taxon>
        <taxon>Alphaproteobacteria</taxon>
        <taxon>Hyphomicrobiales</taxon>
        <taxon>Kaistiaceae</taxon>
        <taxon>Kaistia</taxon>
    </lineage>
</organism>
<sequence length="493" mass="53241">MNRREFMFLTGGAFGGVLLGVAGARYEALAKFVRGREAPVATAQPRPAEGLLPAGSRVLFIGDSIFASNNTATYNGRFESLSHNANGEIVWAWMQDPRFHLDVWNVPEGRVTNPDYKFDGANQGVNGSRVTRLADEKEIAHIRELDPDLVIVGFGANDIPSKTSAGTFTSYVKAFCDMMVNVDGRRVVVGTVRPHVRSGAGQDNYNYPEGDPRWAVHFAINDFITKQLPLLYKPGQVKAWDSFSALADPNSYRGGEFLPGLHRDGVHLTDVAAYRSGRNLMPVLGSMIQPGLFFDVDPAASNLLPNGTLEGGGGKIQGPVIGSLPYGCSLSRTAGDGGVAKISREHDPEFGRDKLVISLSSNAGAAPQEFRLLFHDDVSISIDDAGGRDVQLFVPVEIDSYSGFIGVTSFIADDQYEHFTEGLRPYDKSKPVWHGEAISAWVITPALRLPEGAKGIRAGISIRFAAGEGSSVVKIRPNVIARVVANPRLTVQS</sequence>